<name>A0ABP1FVI4_9CHLO</name>
<dbReference type="EMBL" id="CAXHTA020000009">
    <property type="protein sequence ID" value="CAL5223900.1"/>
    <property type="molecule type" value="Genomic_DNA"/>
</dbReference>
<keyword evidence="9" id="KW-1185">Reference proteome</keyword>
<feature type="domain" description="W2" evidence="7">
    <location>
        <begin position="309"/>
        <end position="478"/>
    </location>
</feature>
<keyword evidence="4" id="KW-0648">Protein biosynthesis</keyword>
<keyword evidence="3" id="KW-0547">Nucleotide-binding</keyword>
<dbReference type="InterPro" id="IPR016190">
    <property type="entry name" value="Transl_init_fac_IF2/IF5_Zn-bd"/>
</dbReference>
<dbReference type="InterPro" id="IPR045196">
    <property type="entry name" value="IF2/IF5"/>
</dbReference>
<dbReference type="SMART" id="SM00515">
    <property type="entry name" value="eIF5C"/>
    <property type="match status" value="1"/>
</dbReference>
<evidence type="ECO:0000256" key="1">
    <source>
        <dbReference type="ARBA" id="ARBA00010397"/>
    </source>
</evidence>
<keyword evidence="5" id="KW-0342">GTP-binding</keyword>
<comment type="similarity">
    <text evidence="1">Belongs to the eIF-2-beta/eIF-5 family.</text>
</comment>
<sequence>MAHVINIGADNASDQFYRYKMPKLQARIEGRGNGIKTNVVNNVEIAKALERPPDYIVKFYGCELGAQTKYDKKDGTSIVNGAHDTGKLCELLENFIKKYVQCYNCGNPETVVKIRKENIYLKCKACGSVSDVDMRHRLNTYILKNPPEEKVSKAEKKIKAKQDKEAGIAAQLNEKDKKSRKKKDKDGKDSKDGKDGKKKKKKDENGAENGSNEGDDDDDDAGDDEDEEDEVVWQTDTSAEAVKARAEEQLTAAMSSMVTVGNTEAEEAEARKREEKRKAKEEAARLAEEEAAAEEAAAKEAAEKAAKEAAEAAEAADVASAPVKRVRKLASSGASPREVLAELNTIDAEGGQIGRTRILYEALYGDLPEDTKIAAQVKSKKALLKLAGAEPALQLAQLVALEHLLGVTLPERTKEAAMVLQALYDEDIVDEDLIVAWYGKPSAAKVLGVEPSAATAVREAAKPFVEWLEEAESDEESD</sequence>
<proteinExistence type="inferred from homology"/>
<feature type="compositionally biased region" description="Basic and acidic residues" evidence="6">
    <location>
        <begin position="149"/>
        <end position="166"/>
    </location>
</feature>
<dbReference type="SUPFAM" id="SSF75689">
    <property type="entry name" value="Zinc-binding domain of translation initiation factor 2 beta"/>
    <property type="match status" value="1"/>
</dbReference>
<dbReference type="InterPro" id="IPR016189">
    <property type="entry name" value="Transl_init_fac_IF2/IF5_N"/>
</dbReference>
<evidence type="ECO:0000313" key="9">
    <source>
        <dbReference type="Proteomes" id="UP001497392"/>
    </source>
</evidence>
<evidence type="ECO:0000259" key="7">
    <source>
        <dbReference type="PROSITE" id="PS51363"/>
    </source>
</evidence>
<dbReference type="Gene3D" id="1.25.40.180">
    <property type="match status" value="1"/>
</dbReference>
<evidence type="ECO:0000256" key="4">
    <source>
        <dbReference type="ARBA" id="ARBA00022917"/>
    </source>
</evidence>
<feature type="compositionally biased region" description="Basic and acidic residues" evidence="6">
    <location>
        <begin position="268"/>
        <end position="288"/>
    </location>
</feature>
<dbReference type="InterPro" id="IPR002735">
    <property type="entry name" value="Transl_init_fac_IF2/IF5_dom"/>
</dbReference>
<evidence type="ECO:0000256" key="6">
    <source>
        <dbReference type="SAM" id="MobiDB-lite"/>
    </source>
</evidence>
<dbReference type="SUPFAM" id="SSF100966">
    <property type="entry name" value="Translation initiation factor 2 beta, aIF2beta, N-terminal domain"/>
    <property type="match status" value="1"/>
</dbReference>
<accession>A0ABP1FVI4</accession>
<feature type="region of interest" description="Disordered" evidence="6">
    <location>
        <begin position="149"/>
        <end position="308"/>
    </location>
</feature>
<organism evidence="8 9">
    <name type="scientific">Coccomyxa viridis</name>
    <dbReference type="NCBI Taxonomy" id="1274662"/>
    <lineage>
        <taxon>Eukaryota</taxon>
        <taxon>Viridiplantae</taxon>
        <taxon>Chlorophyta</taxon>
        <taxon>core chlorophytes</taxon>
        <taxon>Trebouxiophyceae</taxon>
        <taxon>Trebouxiophyceae incertae sedis</taxon>
        <taxon>Coccomyxaceae</taxon>
        <taxon>Coccomyxa</taxon>
    </lineage>
</organism>
<feature type="compositionally biased region" description="Basic and acidic residues" evidence="6">
    <location>
        <begin position="184"/>
        <end position="195"/>
    </location>
</feature>
<feature type="compositionally biased region" description="Polar residues" evidence="6">
    <location>
        <begin position="252"/>
        <end position="262"/>
    </location>
</feature>
<keyword evidence="2" id="KW-0396">Initiation factor</keyword>
<protein>
    <submittedName>
        <fullName evidence="8">G6496 protein</fullName>
    </submittedName>
</protein>
<dbReference type="Pfam" id="PF02020">
    <property type="entry name" value="W2"/>
    <property type="match status" value="1"/>
</dbReference>
<dbReference type="Gene3D" id="2.20.25.350">
    <property type="match status" value="1"/>
</dbReference>
<dbReference type="Proteomes" id="UP001497392">
    <property type="component" value="Unassembled WGS sequence"/>
</dbReference>
<evidence type="ECO:0000256" key="2">
    <source>
        <dbReference type="ARBA" id="ARBA00022540"/>
    </source>
</evidence>
<comment type="caution">
    <text evidence="8">The sequence shown here is derived from an EMBL/GenBank/DDBJ whole genome shotgun (WGS) entry which is preliminary data.</text>
</comment>
<dbReference type="Gene3D" id="3.30.30.170">
    <property type="match status" value="1"/>
</dbReference>
<feature type="compositionally biased region" description="Basic and acidic residues" evidence="6">
    <location>
        <begin position="296"/>
        <end position="308"/>
    </location>
</feature>
<dbReference type="PANTHER" id="PTHR23001">
    <property type="entry name" value="EUKARYOTIC TRANSLATION INITIATION FACTOR"/>
    <property type="match status" value="1"/>
</dbReference>
<dbReference type="InterPro" id="IPR003307">
    <property type="entry name" value="W2_domain"/>
</dbReference>
<dbReference type="CDD" id="cd11561">
    <property type="entry name" value="W2_eIF5"/>
    <property type="match status" value="1"/>
</dbReference>
<reference evidence="8 9" key="1">
    <citation type="submission" date="2024-06" db="EMBL/GenBank/DDBJ databases">
        <authorList>
            <person name="Kraege A."/>
            <person name="Thomma B."/>
        </authorList>
    </citation>
    <scope>NUCLEOTIDE SEQUENCE [LARGE SCALE GENOMIC DNA]</scope>
</reference>
<gene>
    <name evidence="8" type="primary">g6496</name>
    <name evidence="8" type="ORF">VP750_LOCUS5559</name>
</gene>
<evidence type="ECO:0000256" key="5">
    <source>
        <dbReference type="ARBA" id="ARBA00023134"/>
    </source>
</evidence>
<dbReference type="SUPFAM" id="SSF48371">
    <property type="entry name" value="ARM repeat"/>
    <property type="match status" value="1"/>
</dbReference>
<feature type="compositionally biased region" description="Acidic residues" evidence="6">
    <location>
        <begin position="213"/>
        <end position="231"/>
    </location>
</feature>
<dbReference type="PROSITE" id="PS51363">
    <property type="entry name" value="W2"/>
    <property type="match status" value="1"/>
</dbReference>
<dbReference type="PANTHER" id="PTHR23001:SF7">
    <property type="entry name" value="EUKARYOTIC TRANSLATION INITIATION FACTOR 5"/>
    <property type="match status" value="1"/>
</dbReference>
<dbReference type="SMART" id="SM00653">
    <property type="entry name" value="eIF2B_5"/>
    <property type="match status" value="1"/>
</dbReference>
<dbReference type="Pfam" id="PF01873">
    <property type="entry name" value="eIF-5_eIF-2B"/>
    <property type="match status" value="1"/>
</dbReference>
<evidence type="ECO:0000256" key="3">
    <source>
        <dbReference type="ARBA" id="ARBA00022741"/>
    </source>
</evidence>
<dbReference type="InterPro" id="IPR016024">
    <property type="entry name" value="ARM-type_fold"/>
</dbReference>
<evidence type="ECO:0000313" key="8">
    <source>
        <dbReference type="EMBL" id="CAL5223900.1"/>
    </source>
</evidence>